<organism evidence="3 4">
    <name type="scientific">Trifolium medium</name>
    <dbReference type="NCBI Taxonomy" id="97028"/>
    <lineage>
        <taxon>Eukaryota</taxon>
        <taxon>Viridiplantae</taxon>
        <taxon>Streptophyta</taxon>
        <taxon>Embryophyta</taxon>
        <taxon>Tracheophyta</taxon>
        <taxon>Spermatophyta</taxon>
        <taxon>Magnoliopsida</taxon>
        <taxon>eudicotyledons</taxon>
        <taxon>Gunneridae</taxon>
        <taxon>Pentapetalae</taxon>
        <taxon>rosids</taxon>
        <taxon>fabids</taxon>
        <taxon>Fabales</taxon>
        <taxon>Fabaceae</taxon>
        <taxon>Papilionoideae</taxon>
        <taxon>50 kb inversion clade</taxon>
        <taxon>NPAAA clade</taxon>
        <taxon>Hologalegina</taxon>
        <taxon>IRL clade</taxon>
        <taxon>Trifolieae</taxon>
        <taxon>Trifolium</taxon>
    </lineage>
</organism>
<dbReference type="Proteomes" id="UP000265520">
    <property type="component" value="Unassembled WGS sequence"/>
</dbReference>
<evidence type="ECO:0000256" key="1">
    <source>
        <dbReference type="SAM" id="MobiDB-lite"/>
    </source>
</evidence>
<proteinExistence type="predicted"/>
<evidence type="ECO:0000256" key="2">
    <source>
        <dbReference type="SAM" id="SignalP"/>
    </source>
</evidence>
<keyword evidence="2" id="KW-0732">Signal</keyword>
<keyword evidence="4" id="KW-1185">Reference proteome</keyword>
<comment type="caution">
    <text evidence="3">The sequence shown here is derived from an EMBL/GenBank/DDBJ whole genome shotgun (WGS) entry which is preliminary data.</text>
</comment>
<feature type="signal peptide" evidence="2">
    <location>
        <begin position="1"/>
        <end position="20"/>
    </location>
</feature>
<feature type="region of interest" description="Disordered" evidence="1">
    <location>
        <begin position="32"/>
        <end position="56"/>
    </location>
</feature>
<accession>A0A392T1B5</accession>
<dbReference type="EMBL" id="LXQA010474493">
    <property type="protein sequence ID" value="MCI54115.1"/>
    <property type="molecule type" value="Genomic_DNA"/>
</dbReference>
<dbReference type="AlphaFoldDB" id="A0A392T1B5"/>
<protein>
    <submittedName>
        <fullName evidence="3">Uncharacterized protein</fullName>
    </submittedName>
</protein>
<name>A0A392T1B5_9FABA</name>
<feature type="non-terminal residue" evidence="3">
    <location>
        <position position="1"/>
    </location>
</feature>
<evidence type="ECO:0000313" key="3">
    <source>
        <dbReference type="EMBL" id="MCI54115.1"/>
    </source>
</evidence>
<sequence length="56" mass="5826">GWKMTRVLTWQMTWLSSTSGLPAVARGFTGDTDGSPAVNPARSVAADGGSVCDENL</sequence>
<reference evidence="3 4" key="1">
    <citation type="journal article" date="2018" name="Front. Plant Sci.">
        <title>Red Clover (Trifolium pratense) and Zigzag Clover (T. medium) - A Picture of Genomic Similarities and Differences.</title>
        <authorList>
            <person name="Dluhosova J."/>
            <person name="Istvanek J."/>
            <person name="Nedelnik J."/>
            <person name="Repkova J."/>
        </authorList>
    </citation>
    <scope>NUCLEOTIDE SEQUENCE [LARGE SCALE GENOMIC DNA]</scope>
    <source>
        <strain evidence="4">cv. 10/8</strain>
        <tissue evidence="3">Leaf</tissue>
    </source>
</reference>
<evidence type="ECO:0000313" key="4">
    <source>
        <dbReference type="Proteomes" id="UP000265520"/>
    </source>
</evidence>
<feature type="chain" id="PRO_5017240721" evidence="2">
    <location>
        <begin position="21"/>
        <end position="56"/>
    </location>
</feature>